<accession>A0AAV5FBE6</accession>
<evidence type="ECO:0000256" key="1">
    <source>
        <dbReference type="SAM" id="MobiDB-lite"/>
    </source>
</evidence>
<keyword evidence="3" id="KW-1185">Reference proteome</keyword>
<feature type="region of interest" description="Disordered" evidence="1">
    <location>
        <begin position="1"/>
        <end position="21"/>
    </location>
</feature>
<name>A0AAV5FBE6_ELECO</name>
<reference evidence="2" key="2">
    <citation type="submission" date="2021-12" db="EMBL/GenBank/DDBJ databases">
        <title>Resequencing data analysis of finger millet.</title>
        <authorList>
            <person name="Hatakeyama M."/>
            <person name="Aluri S."/>
            <person name="Balachadran M.T."/>
            <person name="Sivarajan S.R."/>
            <person name="Poveda L."/>
            <person name="Shimizu-Inatsugi R."/>
            <person name="Schlapbach R."/>
            <person name="Sreeman S.M."/>
            <person name="Shimizu K.K."/>
        </authorList>
    </citation>
    <scope>NUCLEOTIDE SEQUENCE</scope>
</reference>
<proteinExistence type="predicted"/>
<comment type="caution">
    <text evidence="2">The sequence shown here is derived from an EMBL/GenBank/DDBJ whole genome shotgun (WGS) entry which is preliminary data.</text>
</comment>
<organism evidence="2 3">
    <name type="scientific">Eleusine coracana subsp. coracana</name>
    <dbReference type="NCBI Taxonomy" id="191504"/>
    <lineage>
        <taxon>Eukaryota</taxon>
        <taxon>Viridiplantae</taxon>
        <taxon>Streptophyta</taxon>
        <taxon>Embryophyta</taxon>
        <taxon>Tracheophyta</taxon>
        <taxon>Spermatophyta</taxon>
        <taxon>Magnoliopsida</taxon>
        <taxon>Liliopsida</taxon>
        <taxon>Poales</taxon>
        <taxon>Poaceae</taxon>
        <taxon>PACMAD clade</taxon>
        <taxon>Chloridoideae</taxon>
        <taxon>Cynodonteae</taxon>
        <taxon>Eleusininae</taxon>
        <taxon>Eleusine</taxon>
    </lineage>
</organism>
<dbReference type="AlphaFoldDB" id="A0AAV5FBE6"/>
<dbReference type="Proteomes" id="UP001054889">
    <property type="component" value="Unassembled WGS sequence"/>
</dbReference>
<dbReference type="EMBL" id="BQKI01000084">
    <property type="protein sequence ID" value="GJN32301.1"/>
    <property type="molecule type" value="Genomic_DNA"/>
</dbReference>
<evidence type="ECO:0000313" key="2">
    <source>
        <dbReference type="EMBL" id="GJN32301.1"/>
    </source>
</evidence>
<reference evidence="2" key="1">
    <citation type="journal article" date="2018" name="DNA Res.">
        <title>Multiple hybrid de novo genome assembly of finger millet, an orphan allotetraploid crop.</title>
        <authorList>
            <person name="Hatakeyama M."/>
            <person name="Aluri S."/>
            <person name="Balachadran M.T."/>
            <person name="Sivarajan S.R."/>
            <person name="Patrignani A."/>
            <person name="Gruter S."/>
            <person name="Poveda L."/>
            <person name="Shimizu-Inatsugi R."/>
            <person name="Baeten J."/>
            <person name="Francoijs K.J."/>
            <person name="Nataraja K.N."/>
            <person name="Reddy Y.A.N."/>
            <person name="Phadnis S."/>
            <person name="Ravikumar R.L."/>
            <person name="Schlapbach R."/>
            <person name="Sreeman S.M."/>
            <person name="Shimizu K.K."/>
        </authorList>
    </citation>
    <scope>NUCLEOTIDE SEQUENCE</scope>
</reference>
<evidence type="ECO:0000313" key="3">
    <source>
        <dbReference type="Proteomes" id="UP001054889"/>
    </source>
</evidence>
<sequence length="354" mass="39686">MASPRGGFAVPSGTRSGPWSEDRDLEVKELLRNLHITTEEMEIVKLSDDDEDDDIGNVEVTVIGKELGGDPCLYDSRCDETSMVQQPAVQLGGLKPSDIHFDKMEMWIRVLNLPLGCMNEKRGAKAVSLIGELVKLDVDKDGKASGAFLRARVSVELSKPLQRGEERSYPDVMKASIIWQIREYVATVESEALGEKYLGLLSAIGTSEGGVFDYLPNRICGFVHGWGENTLSCAGREVLLKANTQPAATWDEDVWAWAFERSAFYSMCSANQMLKNDQEQWWLAKESELDTSENDHWWKVLWKMKIPPKALVRFRLATVSKECPTPLLQELGARHSGTTCCQDVGRYDMFEHCS</sequence>
<gene>
    <name evidence="2" type="primary">gb20798</name>
    <name evidence="2" type="ORF">PR202_gb20798</name>
</gene>
<protein>
    <submittedName>
        <fullName evidence="2">Uncharacterized protein</fullName>
    </submittedName>
</protein>